<feature type="compositionally biased region" description="Low complexity" evidence="1">
    <location>
        <begin position="9"/>
        <end position="21"/>
    </location>
</feature>
<comment type="caution">
    <text evidence="2">The sequence shown here is derived from an EMBL/GenBank/DDBJ whole genome shotgun (WGS) entry which is preliminary data.</text>
</comment>
<reference evidence="2 3" key="1">
    <citation type="journal article" date="2024" name="J Genomics">
        <title>Draft genome sequencing and assembly of Favolaschia claudopus CIRM-BRFM 2984 isolated from oak limbs.</title>
        <authorList>
            <person name="Navarro D."/>
            <person name="Drula E."/>
            <person name="Chaduli D."/>
            <person name="Cazenave R."/>
            <person name="Ahrendt S."/>
            <person name="Wang J."/>
            <person name="Lipzen A."/>
            <person name="Daum C."/>
            <person name="Barry K."/>
            <person name="Grigoriev I.V."/>
            <person name="Favel A."/>
            <person name="Rosso M.N."/>
            <person name="Martin F."/>
        </authorList>
    </citation>
    <scope>NUCLEOTIDE SEQUENCE [LARGE SCALE GENOMIC DNA]</scope>
    <source>
        <strain evidence="2 3">CIRM-BRFM 2984</strain>
    </source>
</reference>
<evidence type="ECO:0000313" key="2">
    <source>
        <dbReference type="EMBL" id="KAK6984800.1"/>
    </source>
</evidence>
<proteinExistence type="predicted"/>
<keyword evidence="3" id="KW-1185">Reference proteome</keyword>
<evidence type="ECO:0000256" key="1">
    <source>
        <dbReference type="SAM" id="MobiDB-lite"/>
    </source>
</evidence>
<gene>
    <name evidence="2" type="ORF">R3P38DRAFT_3451498</name>
</gene>
<sequence>MPPRRNPPRARTAPRPADVTHSYAVASATTVSDSSDDEELGQSIPLVREPSIELSDPPSPILGDDYNLDLDQGGTDADVFDIGHESNSVPDEHLPSRLLPPRNARMEVDSDGNDDATYANVTSEIQFFNEMHVSALTYREHIELLISKIEHLDPSHRASTAGAVIHDIPENPFVVEGGSHPVPLAVDSGTVPNVIRPPTPMEAVYLVTVQETCESGRTFTQTLPATDAPDATLITRLSAGALGRRLSRLDRSQFYVGTAFRSPADIRQDYMHWSTGWRELGGTWAELEATADSELSNLIPVDSQECAALLSQLGRALHTPVYTVYIFHGDVTSEQNPRIHGSLPPPVLPTVNHPTPTVAPLTAAAPQEAPAPPVMAPPPPPGSAAADNGVRTYLQRRFASRYERIAHASTASYGTGYRICMQEKHIQAICGTLGVTPAASVVADGFQIGFLDVVLAGGLIKKTFNNGRTHVGQARVARRRLALFFSPSNPYVLPPLGTNTRFQRFDQILKLMLKESDIDDGYLEDNSGSAEKEALTISLEAFKAEVKAVLDAFTF</sequence>
<protein>
    <submittedName>
        <fullName evidence="2">Uncharacterized protein</fullName>
    </submittedName>
</protein>
<dbReference type="EMBL" id="JAWWNJ010000134">
    <property type="protein sequence ID" value="KAK6984800.1"/>
    <property type="molecule type" value="Genomic_DNA"/>
</dbReference>
<feature type="region of interest" description="Disordered" evidence="1">
    <location>
        <begin position="1"/>
        <end position="21"/>
    </location>
</feature>
<dbReference type="Proteomes" id="UP001362999">
    <property type="component" value="Unassembled WGS sequence"/>
</dbReference>
<dbReference type="AlphaFoldDB" id="A0AAV9ZKP4"/>
<evidence type="ECO:0000313" key="3">
    <source>
        <dbReference type="Proteomes" id="UP001362999"/>
    </source>
</evidence>
<accession>A0AAV9ZKP4</accession>
<name>A0AAV9ZKP4_9AGAR</name>
<organism evidence="2 3">
    <name type="scientific">Favolaschia claudopus</name>
    <dbReference type="NCBI Taxonomy" id="2862362"/>
    <lineage>
        <taxon>Eukaryota</taxon>
        <taxon>Fungi</taxon>
        <taxon>Dikarya</taxon>
        <taxon>Basidiomycota</taxon>
        <taxon>Agaricomycotina</taxon>
        <taxon>Agaricomycetes</taxon>
        <taxon>Agaricomycetidae</taxon>
        <taxon>Agaricales</taxon>
        <taxon>Marasmiineae</taxon>
        <taxon>Mycenaceae</taxon>
        <taxon>Favolaschia</taxon>
    </lineage>
</organism>